<dbReference type="RefSeq" id="WP_187067685.1">
    <property type="nucleotide sequence ID" value="NZ_JACRVF010000003.1"/>
</dbReference>
<dbReference type="InterPro" id="IPR036890">
    <property type="entry name" value="HATPase_C_sf"/>
</dbReference>
<keyword evidence="3" id="KW-0597">Phosphoprotein</keyword>
<dbReference type="InterPro" id="IPR003661">
    <property type="entry name" value="HisK_dim/P_dom"/>
</dbReference>
<dbReference type="Pfam" id="PF25487">
    <property type="entry name" value="ETR1_N"/>
    <property type="match status" value="1"/>
</dbReference>
<dbReference type="InterPro" id="IPR005467">
    <property type="entry name" value="His_kinase_dom"/>
</dbReference>
<dbReference type="InterPro" id="IPR036097">
    <property type="entry name" value="HisK_dim/P_sf"/>
</dbReference>
<evidence type="ECO:0000256" key="1">
    <source>
        <dbReference type="ARBA" id="ARBA00000085"/>
    </source>
</evidence>
<evidence type="ECO:0000256" key="6">
    <source>
        <dbReference type="SAM" id="Coils"/>
    </source>
</evidence>
<dbReference type="SUPFAM" id="SSF55874">
    <property type="entry name" value="ATPase domain of HSP90 chaperone/DNA topoisomerase II/histidine kinase"/>
    <property type="match status" value="1"/>
</dbReference>
<evidence type="ECO:0000256" key="2">
    <source>
        <dbReference type="ARBA" id="ARBA00012438"/>
    </source>
</evidence>
<keyword evidence="5 9" id="KW-0418">Kinase</keyword>
<dbReference type="PANTHER" id="PTHR42878">
    <property type="entry name" value="TWO-COMPONENT HISTIDINE KINASE"/>
    <property type="match status" value="1"/>
</dbReference>
<evidence type="ECO:0000256" key="7">
    <source>
        <dbReference type="SAM" id="Phobius"/>
    </source>
</evidence>
<dbReference type="EMBL" id="JACRVF010000003">
    <property type="protein sequence ID" value="MBC5993671.1"/>
    <property type="molecule type" value="Genomic_DNA"/>
</dbReference>
<dbReference type="AlphaFoldDB" id="A0A923SKD4"/>
<comment type="caution">
    <text evidence="9">The sequence shown here is derived from an EMBL/GenBank/DDBJ whole genome shotgun (WGS) entry which is preliminary data.</text>
</comment>
<protein>
    <recommendedName>
        <fullName evidence="2">histidine kinase</fullName>
        <ecNumber evidence="2">2.7.13.3</ecNumber>
    </recommendedName>
</protein>
<comment type="catalytic activity">
    <reaction evidence="1">
        <text>ATP + protein L-histidine = ADP + protein N-phospho-L-histidine.</text>
        <dbReference type="EC" id="2.7.13.3"/>
    </reaction>
</comment>
<dbReference type="SUPFAM" id="SSF47384">
    <property type="entry name" value="Homodimeric domain of signal transducing histidine kinase"/>
    <property type="match status" value="1"/>
</dbReference>
<keyword evidence="7" id="KW-0812">Transmembrane</keyword>
<feature type="transmembrane region" description="Helical" evidence="7">
    <location>
        <begin position="95"/>
        <end position="112"/>
    </location>
</feature>
<accession>A0A923SKD4</accession>
<evidence type="ECO:0000256" key="3">
    <source>
        <dbReference type="ARBA" id="ARBA00022553"/>
    </source>
</evidence>
<keyword evidence="6" id="KW-0175">Coiled coil</keyword>
<dbReference type="GO" id="GO:0000155">
    <property type="term" value="F:phosphorelay sensor kinase activity"/>
    <property type="evidence" value="ECO:0007669"/>
    <property type="project" value="InterPro"/>
</dbReference>
<evidence type="ECO:0000256" key="5">
    <source>
        <dbReference type="ARBA" id="ARBA00022777"/>
    </source>
</evidence>
<dbReference type="SMART" id="SM00387">
    <property type="entry name" value="HATPase_c"/>
    <property type="match status" value="1"/>
</dbReference>
<keyword evidence="4" id="KW-0808">Transferase</keyword>
<evidence type="ECO:0000256" key="4">
    <source>
        <dbReference type="ARBA" id="ARBA00022679"/>
    </source>
</evidence>
<sequence>MNEFFKKIVESDFMPHGHCYFWKTEIVAMNVGGDSLIMLAYYSIPFMLFYFAKKRQDLTHKYVFLLFGAFILACGTTHLIDMITVWVPIYRLGGLVKVVTAILSVGTAIVLWRSLPVLLSIPSQAQLTAANKQLQVEIAERERVQEALRVVNEELEMRVRERTEELYSTNQKLEKEIAVRMVAEKTLQRKNRELERSNRDLDNFVYCASHDLKAPIFNIEGLVNVLKEEMVAPDENINQLLTHLDKSVAQINRTIHDLTAVSIFQNESETHLLEQVNLHEVLQEVKVSIAATIERNNAVLDTDFMAQATLPINRKDAKSILYNLLTNALKYKEPSRKPYVKLTSGFKENYIFLSVTDNGIGIDLRGNEEKLFKLFKRLHDHVEGSGVGLFIVKRIVENYGGSITVASVVGEGTTFTLRFPIVDTIDI</sequence>
<keyword evidence="7" id="KW-0472">Membrane</keyword>
<dbReference type="Proteomes" id="UP000603640">
    <property type="component" value="Unassembled WGS sequence"/>
</dbReference>
<keyword evidence="7" id="KW-1133">Transmembrane helix</keyword>
<feature type="transmembrane region" description="Helical" evidence="7">
    <location>
        <begin position="64"/>
        <end position="89"/>
    </location>
</feature>
<dbReference type="InterPro" id="IPR003594">
    <property type="entry name" value="HATPase_dom"/>
</dbReference>
<gene>
    <name evidence="9" type="ORF">H8S84_12565</name>
</gene>
<dbReference type="PRINTS" id="PR00344">
    <property type="entry name" value="BCTRLSENSOR"/>
</dbReference>
<feature type="transmembrane region" description="Helical" evidence="7">
    <location>
        <begin position="35"/>
        <end position="52"/>
    </location>
</feature>
<dbReference type="PANTHER" id="PTHR42878:SF15">
    <property type="entry name" value="BACTERIOPHYTOCHROME"/>
    <property type="match status" value="1"/>
</dbReference>
<dbReference type="CDD" id="cd00082">
    <property type="entry name" value="HisKA"/>
    <property type="match status" value="1"/>
</dbReference>
<dbReference type="Gene3D" id="3.30.565.10">
    <property type="entry name" value="Histidine kinase-like ATPase, C-terminal domain"/>
    <property type="match status" value="1"/>
</dbReference>
<dbReference type="InterPro" id="IPR058544">
    <property type="entry name" value="ETR1_N"/>
</dbReference>
<dbReference type="Gene3D" id="1.10.287.130">
    <property type="match status" value="1"/>
</dbReference>
<name>A0A923SKD4_9BACT</name>
<evidence type="ECO:0000313" key="9">
    <source>
        <dbReference type="EMBL" id="MBC5993671.1"/>
    </source>
</evidence>
<proteinExistence type="predicted"/>
<dbReference type="PROSITE" id="PS50109">
    <property type="entry name" value="HIS_KIN"/>
    <property type="match status" value="1"/>
</dbReference>
<organism evidence="9 10">
    <name type="scientific">Pontibacter cellulosilyticus</name>
    <dbReference type="NCBI Taxonomy" id="1720253"/>
    <lineage>
        <taxon>Bacteria</taxon>
        <taxon>Pseudomonadati</taxon>
        <taxon>Bacteroidota</taxon>
        <taxon>Cytophagia</taxon>
        <taxon>Cytophagales</taxon>
        <taxon>Hymenobacteraceae</taxon>
        <taxon>Pontibacter</taxon>
    </lineage>
</organism>
<evidence type="ECO:0000313" key="10">
    <source>
        <dbReference type="Proteomes" id="UP000603640"/>
    </source>
</evidence>
<evidence type="ECO:0000259" key="8">
    <source>
        <dbReference type="PROSITE" id="PS50109"/>
    </source>
</evidence>
<reference evidence="9" key="1">
    <citation type="submission" date="2020-08" db="EMBL/GenBank/DDBJ databases">
        <title>Pontibacter sp. SD6 16S ribosomal RNA gene Genome sequencing and assembly.</title>
        <authorList>
            <person name="Kang M."/>
        </authorList>
    </citation>
    <scope>NUCLEOTIDE SEQUENCE</scope>
    <source>
        <strain evidence="9">SD6</strain>
    </source>
</reference>
<dbReference type="Pfam" id="PF02518">
    <property type="entry name" value="HATPase_c"/>
    <property type="match status" value="1"/>
</dbReference>
<dbReference type="EC" id="2.7.13.3" evidence="2"/>
<dbReference type="InterPro" id="IPR004358">
    <property type="entry name" value="Sig_transdc_His_kin-like_C"/>
</dbReference>
<keyword evidence="10" id="KW-1185">Reference proteome</keyword>
<feature type="coiled-coil region" evidence="6">
    <location>
        <begin position="127"/>
        <end position="154"/>
    </location>
</feature>
<dbReference type="InterPro" id="IPR050351">
    <property type="entry name" value="BphY/WalK/GraS-like"/>
</dbReference>
<dbReference type="GO" id="GO:0000156">
    <property type="term" value="F:phosphorelay response regulator activity"/>
    <property type="evidence" value="ECO:0007669"/>
    <property type="project" value="TreeGrafter"/>
</dbReference>
<dbReference type="GO" id="GO:0030295">
    <property type="term" value="F:protein kinase activator activity"/>
    <property type="evidence" value="ECO:0007669"/>
    <property type="project" value="TreeGrafter"/>
</dbReference>
<dbReference type="GO" id="GO:0007234">
    <property type="term" value="P:osmosensory signaling via phosphorelay pathway"/>
    <property type="evidence" value="ECO:0007669"/>
    <property type="project" value="TreeGrafter"/>
</dbReference>
<feature type="domain" description="Histidine kinase" evidence="8">
    <location>
        <begin position="207"/>
        <end position="423"/>
    </location>
</feature>